<protein>
    <submittedName>
        <fullName evidence="1">Uncharacterized protein</fullName>
    </submittedName>
</protein>
<name>A0A227NRU6_9FLAO</name>
<sequence>MTTITLKKIDQEDFLILQNVVAQLRQKALNKLQNSKVDNAYFNNILFVDITTSIFFRIRTKIENQTKSFSNLKLKIYEAIILLQCCNDYESSNAKEKFISRKYFSQIHKHITNL</sequence>
<gene>
    <name evidence="1" type="ORF">B0A64_20785</name>
</gene>
<dbReference type="RefSeq" id="WP_089481407.1">
    <property type="nucleotide sequence ID" value="NZ_MUGS01000057.1"/>
</dbReference>
<evidence type="ECO:0000313" key="1">
    <source>
        <dbReference type="EMBL" id="OXE99997.1"/>
    </source>
</evidence>
<dbReference type="EMBL" id="MUGS01000057">
    <property type="protein sequence ID" value="OXE99997.1"/>
    <property type="molecule type" value="Genomic_DNA"/>
</dbReference>
<dbReference type="Proteomes" id="UP000214684">
    <property type="component" value="Unassembled WGS sequence"/>
</dbReference>
<proteinExistence type="predicted"/>
<comment type="caution">
    <text evidence="1">The sequence shown here is derived from an EMBL/GenBank/DDBJ whole genome shotgun (WGS) entry which is preliminary data.</text>
</comment>
<accession>A0A227NRU6</accession>
<organism evidence="1 2">
    <name type="scientific">Flavobacterium araucananum</name>
    <dbReference type="NCBI Taxonomy" id="946678"/>
    <lineage>
        <taxon>Bacteria</taxon>
        <taxon>Pseudomonadati</taxon>
        <taxon>Bacteroidota</taxon>
        <taxon>Flavobacteriia</taxon>
        <taxon>Flavobacteriales</taxon>
        <taxon>Flavobacteriaceae</taxon>
        <taxon>Flavobacterium</taxon>
    </lineage>
</organism>
<dbReference type="OrthoDB" id="1372980at2"/>
<dbReference type="AlphaFoldDB" id="A0A227NRU6"/>
<evidence type="ECO:0000313" key="2">
    <source>
        <dbReference type="Proteomes" id="UP000214684"/>
    </source>
</evidence>
<keyword evidence="2" id="KW-1185">Reference proteome</keyword>
<reference evidence="1 2" key="1">
    <citation type="submission" date="2016-11" db="EMBL/GenBank/DDBJ databases">
        <title>Whole genomes of Flavobacteriaceae.</title>
        <authorList>
            <person name="Stine C."/>
            <person name="Li C."/>
            <person name="Tadesse D."/>
        </authorList>
    </citation>
    <scope>NUCLEOTIDE SEQUENCE [LARGE SCALE GENOMIC DNA]</scope>
    <source>
        <strain evidence="1 2">DSM 24704</strain>
    </source>
</reference>